<accession>A0ABT6MSV8</accession>
<dbReference type="EMBL" id="JARYGX010000022">
    <property type="protein sequence ID" value="MDH7453707.1"/>
    <property type="molecule type" value="Genomic_DNA"/>
</dbReference>
<proteinExistence type="predicted"/>
<feature type="domain" description="Regulator of ribonuclease activity B" evidence="2">
    <location>
        <begin position="26"/>
        <end position="123"/>
    </location>
</feature>
<dbReference type="Proteomes" id="UP001160550">
    <property type="component" value="Unassembled WGS sequence"/>
</dbReference>
<sequence length="128" mass="13787">MKVLINLILASTLFVGICSAQSIAEQQDARVIENLISAGSDISKPHNIDFFMFMPSKSKAKSAAAEMEKLGYTIASIDRDAGQSQWQIHAIRVMAPQLDAMTATTRTLESVAAKHGGDYDGWGASVVE</sequence>
<protein>
    <submittedName>
        <fullName evidence="3">Ribonuclease E inhibitor RraB</fullName>
    </submittedName>
</protein>
<dbReference type="RefSeq" id="WP_280942928.1">
    <property type="nucleotide sequence ID" value="NZ_JARYGX010000022.1"/>
</dbReference>
<dbReference type="InterPro" id="IPR009671">
    <property type="entry name" value="RraB_dom"/>
</dbReference>
<reference evidence="3" key="1">
    <citation type="journal article" date="2007" name="Int. J. Syst. Evol. Microbiol.">
        <title>Luteimonas composti sp. nov., a moderately thermophilic bacterium isolated from food waste.</title>
        <authorList>
            <person name="Young C.C."/>
            <person name="Kampfer P."/>
            <person name="Chen W.M."/>
            <person name="Yen W.S."/>
            <person name="Arun A.B."/>
            <person name="Lai W.A."/>
            <person name="Shen F.T."/>
            <person name="Rekha P.D."/>
            <person name="Lin K.Y."/>
            <person name="Chou J.H."/>
        </authorList>
    </citation>
    <scope>NUCLEOTIDE SEQUENCE</scope>
    <source>
        <strain evidence="3">CC-YY355</strain>
    </source>
</reference>
<reference evidence="3" key="2">
    <citation type="submission" date="2023-04" db="EMBL/GenBank/DDBJ databases">
        <authorList>
            <person name="Sun J.-Q."/>
        </authorList>
    </citation>
    <scope>NUCLEOTIDE SEQUENCE</scope>
    <source>
        <strain evidence="3">CC-YY355</strain>
    </source>
</reference>
<dbReference type="Pfam" id="PF06877">
    <property type="entry name" value="RraB"/>
    <property type="match status" value="1"/>
</dbReference>
<keyword evidence="4" id="KW-1185">Reference proteome</keyword>
<gene>
    <name evidence="3" type="ORF">QF205_11610</name>
</gene>
<feature type="signal peptide" evidence="1">
    <location>
        <begin position="1"/>
        <end position="24"/>
    </location>
</feature>
<feature type="chain" id="PRO_5047531335" evidence="1">
    <location>
        <begin position="25"/>
        <end position="128"/>
    </location>
</feature>
<name>A0ABT6MSV8_9GAMM</name>
<dbReference type="InterPro" id="IPR036701">
    <property type="entry name" value="RraB-like_sf"/>
</dbReference>
<comment type="caution">
    <text evidence="3">The sequence shown here is derived from an EMBL/GenBank/DDBJ whole genome shotgun (WGS) entry which is preliminary data.</text>
</comment>
<evidence type="ECO:0000256" key="1">
    <source>
        <dbReference type="SAM" id="SignalP"/>
    </source>
</evidence>
<evidence type="ECO:0000313" key="3">
    <source>
        <dbReference type="EMBL" id="MDH7453707.1"/>
    </source>
</evidence>
<keyword evidence="1" id="KW-0732">Signal</keyword>
<dbReference type="SUPFAM" id="SSF89946">
    <property type="entry name" value="Hypothetical protein VC0424"/>
    <property type="match status" value="1"/>
</dbReference>
<dbReference type="Gene3D" id="3.30.70.970">
    <property type="entry name" value="RraB-like"/>
    <property type="match status" value="1"/>
</dbReference>
<organism evidence="3 4">
    <name type="scientific">Luteimonas composti</name>
    <dbReference type="NCBI Taxonomy" id="398257"/>
    <lineage>
        <taxon>Bacteria</taxon>
        <taxon>Pseudomonadati</taxon>
        <taxon>Pseudomonadota</taxon>
        <taxon>Gammaproteobacteria</taxon>
        <taxon>Lysobacterales</taxon>
        <taxon>Lysobacteraceae</taxon>
        <taxon>Luteimonas</taxon>
    </lineage>
</organism>
<evidence type="ECO:0000313" key="4">
    <source>
        <dbReference type="Proteomes" id="UP001160550"/>
    </source>
</evidence>
<evidence type="ECO:0000259" key="2">
    <source>
        <dbReference type="Pfam" id="PF06877"/>
    </source>
</evidence>